<evidence type="ECO:0000256" key="3">
    <source>
        <dbReference type="ARBA" id="ARBA00022676"/>
    </source>
</evidence>
<dbReference type="EMBL" id="VJWA01000001">
    <property type="protein sequence ID" value="TRW18262.1"/>
    <property type="molecule type" value="Genomic_DNA"/>
</dbReference>
<organism evidence="10 11">
    <name type="scientific">Glacieibacterium frigidum</name>
    <dbReference type="NCBI Taxonomy" id="2593303"/>
    <lineage>
        <taxon>Bacteria</taxon>
        <taxon>Pseudomonadati</taxon>
        <taxon>Pseudomonadota</taxon>
        <taxon>Alphaproteobacteria</taxon>
        <taxon>Sphingomonadales</taxon>
        <taxon>Sphingosinicellaceae</taxon>
        <taxon>Glacieibacterium</taxon>
    </lineage>
</organism>
<keyword evidence="4" id="KW-0808">Transferase</keyword>
<comment type="caution">
    <text evidence="10">The sequence shown here is derived from an EMBL/GenBank/DDBJ whole genome shotgun (WGS) entry which is preliminary data.</text>
</comment>
<dbReference type="InterPro" id="IPR050297">
    <property type="entry name" value="LipidA_mod_glycosyltrf_83"/>
</dbReference>
<feature type="transmembrane region" description="Helical" evidence="9">
    <location>
        <begin position="382"/>
        <end position="401"/>
    </location>
</feature>
<protein>
    <submittedName>
        <fullName evidence="10">DUF2029 domain-containing protein</fullName>
    </submittedName>
</protein>
<evidence type="ECO:0000256" key="1">
    <source>
        <dbReference type="ARBA" id="ARBA00004651"/>
    </source>
</evidence>
<evidence type="ECO:0000256" key="4">
    <source>
        <dbReference type="ARBA" id="ARBA00022679"/>
    </source>
</evidence>
<comment type="subcellular location">
    <subcellularLocation>
        <location evidence="1">Cell membrane</location>
        <topology evidence="1">Multi-pass membrane protein</topology>
    </subcellularLocation>
</comment>
<feature type="transmembrane region" description="Helical" evidence="9">
    <location>
        <begin position="432"/>
        <end position="450"/>
    </location>
</feature>
<dbReference type="Proteomes" id="UP000317894">
    <property type="component" value="Unassembled WGS sequence"/>
</dbReference>
<keyword evidence="11" id="KW-1185">Reference proteome</keyword>
<evidence type="ECO:0000256" key="5">
    <source>
        <dbReference type="ARBA" id="ARBA00022692"/>
    </source>
</evidence>
<keyword evidence="5 9" id="KW-0812">Transmembrane</keyword>
<evidence type="ECO:0000256" key="8">
    <source>
        <dbReference type="ARBA" id="ARBA00024033"/>
    </source>
</evidence>
<accession>A0A552UJ59</accession>
<evidence type="ECO:0000313" key="10">
    <source>
        <dbReference type="EMBL" id="TRW18262.1"/>
    </source>
</evidence>
<reference evidence="10 11" key="1">
    <citation type="submission" date="2019-07" db="EMBL/GenBank/DDBJ databases">
        <title>Novel species isolated from glacier.</title>
        <authorList>
            <person name="Liu Q."/>
            <person name="Xin Y.-H."/>
        </authorList>
    </citation>
    <scope>NUCLEOTIDE SEQUENCE [LARGE SCALE GENOMIC DNA]</scope>
    <source>
        <strain evidence="10 11">LB1R16</strain>
    </source>
</reference>
<dbReference type="OrthoDB" id="7463529at2"/>
<evidence type="ECO:0000256" key="9">
    <source>
        <dbReference type="SAM" id="Phobius"/>
    </source>
</evidence>
<keyword evidence="3" id="KW-0328">Glycosyltransferase</keyword>
<evidence type="ECO:0000256" key="6">
    <source>
        <dbReference type="ARBA" id="ARBA00022989"/>
    </source>
</evidence>
<evidence type="ECO:0000313" key="11">
    <source>
        <dbReference type="Proteomes" id="UP000317894"/>
    </source>
</evidence>
<proteinExistence type="inferred from homology"/>
<dbReference type="GO" id="GO:0016763">
    <property type="term" value="F:pentosyltransferase activity"/>
    <property type="evidence" value="ECO:0007669"/>
    <property type="project" value="TreeGrafter"/>
</dbReference>
<dbReference type="AlphaFoldDB" id="A0A552UJ59"/>
<feature type="transmembrane region" description="Helical" evidence="9">
    <location>
        <begin position="260"/>
        <end position="285"/>
    </location>
</feature>
<dbReference type="Pfam" id="PF09594">
    <property type="entry name" value="GT87"/>
    <property type="match status" value="1"/>
</dbReference>
<keyword evidence="7 9" id="KW-0472">Membrane</keyword>
<name>A0A552UJ59_9SPHN</name>
<sequence length="581" mass="61811">MPSQRHTPTRLTNSRKTFCHSRFGWSVTAPMTIQPIDPTLNTTKPQPVIFVPRLAATRIAASVVAIGATQFAAVSIACAERSGSNAVPPPFTRQAGARIAAGVTPALPAPRWPWAVAAALLIALALITPVNHDEDQYLAAANLVSRGLRPFGDFMYLQTPVQPWLLAPVAWLADGWSFIALRLVSAVAGLGTLALVYAAQRRAGVTPRHALIATALCGSCVPFLFGMSLARNDALPALLLAVALWAAARGRTLDWGVAGLALGCAASIKISYGLPLAFGGFWLLWQAVRTQSVAPMLAWGIGGVIALLPTALTWAAYAQAFEYGVFRYAAEGAKIWYDLNGIGDRLSLAAKLRDTGVALAIGPALVALIVLLFLRRDDGKKYRAFVITLLVAGVVAAILPTPTYRQYFLPVLPPLFVALGLAMPLGRWPLRIMAALGVAAVAVYAGLGVADAVRRGPAAWCVTSQAHWIGAQAAGPIVTFSPTYVVDSGVPLDPRFATGTHVWRSGDLRSDAELGAFKVTSRRTLARELDARPPGAILTGFEGASGVNRRIIPDEVLNDWARTNGYRAVPTPYGGMLWLKR</sequence>
<dbReference type="InterPro" id="IPR018584">
    <property type="entry name" value="GT87"/>
</dbReference>
<keyword evidence="2" id="KW-1003">Cell membrane</keyword>
<keyword evidence="6 9" id="KW-1133">Transmembrane helix</keyword>
<evidence type="ECO:0000256" key="7">
    <source>
        <dbReference type="ARBA" id="ARBA00023136"/>
    </source>
</evidence>
<feature type="transmembrane region" description="Helical" evidence="9">
    <location>
        <begin position="175"/>
        <end position="198"/>
    </location>
</feature>
<dbReference type="GO" id="GO:0016758">
    <property type="term" value="F:hexosyltransferase activity"/>
    <property type="evidence" value="ECO:0007669"/>
    <property type="project" value="InterPro"/>
</dbReference>
<comment type="similarity">
    <text evidence="8">Belongs to the glycosyltransferase 87 family.</text>
</comment>
<evidence type="ECO:0000256" key="2">
    <source>
        <dbReference type="ARBA" id="ARBA00022475"/>
    </source>
</evidence>
<dbReference type="GO" id="GO:0005886">
    <property type="term" value="C:plasma membrane"/>
    <property type="evidence" value="ECO:0007669"/>
    <property type="project" value="UniProtKB-SubCell"/>
</dbReference>
<dbReference type="GO" id="GO:0009103">
    <property type="term" value="P:lipopolysaccharide biosynthetic process"/>
    <property type="evidence" value="ECO:0007669"/>
    <property type="project" value="UniProtKB-ARBA"/>
</dbReference>
<dbReference type="PANTHER" id="PTHR33908">
    <property type="entry name" value="MANNOSYLTRANSFERASE YKCB-RELATED"/>
    <property type="match status" value="1"/>
</dbReference>
<feature type="transmembrane region" description="Helical" evidence="9">
    <location>
        <begin position="356"/>
        <end position="375"/>
    </location>
</feature>
<feature type="transmembrane region" description="Helical" evidence="9">
    <location>
        <begin position="210"/>
        <end position="230"/>
    </location>
</feature>
<feature type="transmembrane region" description="Helical" evidence="9">
    <location>
        <begin position="112"/>
        <end position="130"/>
    </location>
</feature>
<dbReference type="PANTHER" id="PTHR33908:SF11">
    <property type="entry name" value="MEMBRANE PROTEIN"/>
    <property type="match status" value="1"/>
</dbReference>
<gene>
    <name evidence="10" type="ORF">FMM06_09255</name>
</gene>
<feature type="transmembrane region" description="Helical" evidence="9">
    <location>
        <begin position="297"/>
        <end position="317"/>
    </location>
</feature>